<name>A0A955J1U5_UNCKA</name>
<accession>A0A955J1U5</accession>
<sequence length="211" mass="24185">MSNPDTHVITKNSDLDIDIFVDFFRLGEIQLLFKELKCDIPLDNLDKSELTKFDVISVFGYCEHITLNIWLINTSTVDLLCDFESSEYIKYLKFQKPTGLAKHRNILGFSDGITLDSVYDYVETLGYVTQRPLYYEGNVISESFTINNLFKSTALINADYLDQLAQNSWGALLKKHPNTTLDTLLGFIPKKFLPKDTDKLIEYINEKLATS</sequence>
<dbReference type="Proteomes" id="UP000740557">
    <property type="component" value="Unassembled WGS sequence"/>
</dbReference>
<comment type="caution">
    <text evidence="1">The sequence shown here is derived from an EMBL/GenBank/DDBJ whole genome shotgun (WGS) entry which is preliminary data.</text>
</comment>
<dbReference type="AlphaFoldDB" id="A0A955J1U5"/>
<organism evidence="1 2">
    <name type="scientific">candidate division WWE3 bacterium</name>
    <dbReference type="NCBI Taxonomy" id="2053526"/>
    <lineage>
        <taxon>Bacteria</taxon>
        <taxon>Katanobacteria</taxon>
    </lineage>
</organism>
<evidence type="ECO:0000313" key="2">
    <source>
        <dbReference type="Proteomes" id="UP000740557"/>
    </source>
</evidence>
<evidence type="ECO:0000313" key="1">
    <source>
        <dbReference type="EMBL" id="MCA9308253.1"/>
    </source>
</evidence>
<gene>
    <name evidence="1" type="ORF">KC980_01960</name>
</gene>
<reference evidence="1" key="1">
    <citation type="submission" date="2020-04" db="EMBL/GenBank/DDBJ databases">
        <authorList>
            <person name="Zhang T."/>
        </authorList>
    </citation>
    <scope>NUCLEOTIDE SEQUENCE</scope>
    <source>
        <strain evidence="1">HKST-UBA79</strain>
    </source>
</reference>
<reference evidence="1" key="2">
    <citation type="journal article" date="2021" name="Microbiome">
        <title>Successional dynamics and alternative stable states in a saline activated sludge microbial community over 9 years.</title>
        <authorList>
            <person name="Wang Y."/>
            <person name="Ye J."/>
            <person name="Ju F."/>
            <person name="Liu L."/>
            <person name="Boyd J.A."/>
            <person name="Deng Y."/>
            <person name="Parks D.H."/>
            <person name="Jiang X."/>
            <person name="Yin X."/>
            <person name="Woodcroft B.J."/>
            <person name="Tyson G.W."/>
            <person name="Hugenholtz P."/>
            <person name="Polz M.F."/>
            <person name="Zhang T."/>
        </authorList>
    </citation>
    <scope>NUCLEOTIDE SEQUENCE</scope>
    <source>
        <strain evidence="1">HKST-UBA79</strain>
    </source>
</reference>
<proteinExistence type="predicted"/>
<dbReference type="EMBL" id="JAGQNX010000057">
    <property type="protein sequence ID" value="MCA9308253.1"/>
    <property type="molecule type" value="Genomic_DNA"/>
</dbReference>
<protein>
    <submittedName>
        <fullName evidence="1">Uncharacterized protein</fullName>
    </submittedName>
</protein>